<sequence length="302" mass="36369">MFYIQAILRDFIPFSIFKNRKKYVMTLNKSDIELVQKRVNYYCKQNKPFIIQSDAKMIGNFKKEKPSAYFYDLKQYLYYFNPKFKFNYRFGDDTYLEQYPFFVKARPISGNNHHAILMNLDKHRHFLFIKDPYSFRQKKELLVWRGAAYQVHRKKFIKEYYLHPRCNIGQTNKPIENVPWQKDKLSIQEQLQYKFILSIEGNDVATSLKWTLSSNSLCLMVKPKFETWFMEGLLIAGVHYVELNSDYSDLDEKLEYYIEHPEEAERIINNAHKFIQQFQNPNIEDAISISVLQRYFDLSGQH</sequence>
<organism evidence="3">
    <name type="scientific">Aliivibrio fischeri</name>
    <name type="common">Vibrio fischeri</name>
    <dbReference type="NCBI Taxonomy" id="668"/>
    <lineage>
        <taxon>Bacteria</taxon>
        <taxon>Pseudomonadati</taxon>
        <taxon>Pseudomonadota</taxon>
        <taxon>Gammaproteobacteria</taxon>
        <taxon>Vibrionales</taxon>
        <taxon>Vibrionaceae</taxon>
        <taxon>Aliivibrio</taxon>
    </lineage>
</organism>
<dbReference type="SMART" id="SM00672">
    <property type="entry name" value="CAP10"/>
    <property type="match status" value="1"/>
</dbReference>
<proteinExistence type="predicted"/>
<protein>
    <submittedName>
        <fullName evidence="3">LpsA protein</fullName>
    </submittedName>
</protein>
<evidence type="ECO:0000313" key="3">
    <source>
        <dbReference type="EMBL" id="AEY78252.1"/>
    </source>
</evidence>
<dbReference type="GO" id="GO:0016740">
    <property type="term" value="F:transferase activity"/>
    <property type="evidence" value="ECO:0007669"/>
    <property type="project" value="UniProtKB-KW"/>
</dbReference>
<accession>H2ES85</accession>
<feature type="domain" description="Glycosyl transferase CAP10" evidence="2">
    <location>
        <begin position="84"/>
        <end position="296"/>
    </location>
</feature>
<evidence type="ECO:0000259" key="2">
    <source>
        <dbReference type="SMART" id="SM00672"/>
    </source>
</evidence>
<dbReference type="PANTHER" id="PTHR12203">
    <property type="entry name" value="KDEL LYS-ASP-GLU-LEU CONTAINING - RELATED"/>
    <property type="match status" value="1"/>
</dbReference>
<dbReference type="InterPro" id="IPR006598">
    <property type="entry name" value="CAP10"/>
</dbReference>
<dbReference type="InterPro" id="IPR051091">
    <property type="entry name" value="O-Glucosyltr/Glycosyltrsf_90"/>
</dbReference>
<keyword evidence="3" id="KW-0614">Plasmid</keyword>
<dbReference type="AlphaFoldDB" id="H2ES85"/>
<name>H2ES85_ALIFS</name>
<dbReference type="EMBL" id="JQ031552">
    <property type="protein sequence ID" value="AEY78252.1"/>
    <property type="molecule type" value="Genomic_DNA"/>
</dbReference>
<reference evidence="3" key="1">
    <citation type="submission" date="2011-11" db="EMBL/GenBank/DDBJ databases">
        <authorList>
            <person name="Summers A.O."/>
            <person name="Wireman J."/>
            <person name="Williams L.E."/>
        </authorList>
    </citation>
    <scope>NUCLEOTIDE SEQUENCE</scope>
    <source>
        <strain evidence="3">KB1A-97</strain>
        <plasmid evidence="3">pKB1A97-67</plasmid>
    </source>
</reference>
<evidence type="ECO:0000256" key="1">
    <source>
        <dbReference type="ARBA" id="ARBA00022679"/>
    </source>
</evidence>
<dbReference type="Pfam" id="PF05686">
    <property type="entry name" value="Glyco_transf_90"/>
    <property type="match status" value="1"/>
</dbReference>
<dbReference type="PANTHER" id="PTHR12203:SF35">
    <property type="entry name" value="PROTEIN O-GLUCOSYLTRANSFERASE 1"/>
    <property type="match status" value="1"/>
</dbReference>
<dbReference type="RefSeq" id="WP_014343666.1">
    <property type="nucleotide sequence ID" value="NC_016851.1"/>
</dbReference>
<keyword evidence="1" id="KW-0808">Transferase</keyword>
<geneLocation type="plasmid" evidence="3">
    <name>pKB1A97-67</name>
</geneLocation>